<feature type="region of interest" description="Disordered" evidence="1">
    <location>
        <begin position="1"/>
        <end position="97"/>
    </location>
</feature>
<name>C5KYT1_PERM5</name>
<reference evidence="2 3" key="1">
    <citation type="submission" date="2008-07" db="EMBL/GenBank/DDBJ databases">
        <authorList>
            <person name="El-Sayed N."/>
            <person name="Caler E."/>
            <person name="Inman J."/>
            <person name="Amedeo P."/>
            <person name="Hass B."/>
            <person name="Wortman J."/>
        </authorList>
    </citation>
    <scope>NUCLEOTIDE SEQUENCE [LARGE SCALE GENOMIC DNA]</scope>
    <source>
        <strain evidence="3">ATCC 50983 / TXsc</strain>
    </source>
</reference>
<proteinExistence type="predicted"/>
<evidence type="ECO:0000313" key="3">
    <source>
        <dbReference type="Proteomes" id="UP000007800"/>
    </source>
</evidence>
<dbReference type="OrthoDB" id="446281at2759"/>
<dbReference type="RefSeq" id="XP_002778564.1">
    <property type="nucleotide sequence ID" value="XM_002778518.1"/>
</dbReference>
<accession>C5KYT1</accession>
<dbReference type="AlphaFoldDB" id="C5KYT1"/>
<gene>
    <name evidence="2" type="ORF">Pmar_PMAR007767</name>
</gene>
<dbReference type="InParanoid" id="C5KYT1"/>
<dbReference type="EMBL" id="GG677534">
    <property type="protein sequence ID" value="EER10359.1"/>
    <property type="molecule type" value="Genomic_DNA"/>
</dbReference>
<feature type="compositionally biased region" description="Basic and acidic residues" evidence="1">
    <location>
        <begin position="84"/>
        <end position="97"/>
    </location>
</feature>
<evidence type="ECO:0000256" key="1">
    <source>
        <dbReference type="SAM" id="MobiDB-lite"/>
    </source>
</evidence>
<dbReference type="Proteomes" id="UP000007800">
    <property type="component" value="Unassembled WGS sequence"/>
</dbReference>
<keyword evidence="3" id="KW-1185">Reference proteome</keyword>
<organism evidence="3">
    <name type="scientific">Perkinsus marinus (strain ATCC 50983 / TXsc)</name>
    <dbReference type="NCBI Taxonomy" id="423536"/>
    <lineage>
        <taxon>Eukaryota</taxon>
        <taxon>Sar</taxon>
        <taxon>Alveolata</taxon>
        <taxon>Perkinsozoa</taxon>
        <taxon>Perkinsea</taxon>
        <taxon>Perkinsida</taxon>
        <taxon>Perkinsidae</taxon>
        <taxon>Perkinsus</taxon>
    </lineage>
</organism>
<evidence type="ECO:0000313" key="2">
    <source>
        <dbReference type="EMBL" id="EER10359.1"/>
    </source>
</evidence>
<dbReference type="GeneID" id="9038115"/>
<feature type="compositionally biased region" description="Gly residues" evidence="1">
    <location>
        <begin position="1"/>
        <end position="19"/>
    </location>
</feature>
<protein>
    <submittedName>
        <fullName evidence="2">Calpain small subunit, putative</fullName>
    </submittedName>
</protein>
<sequence length="127" mass="12985">MNVGTRGGGKGGKGATIGKGKGKGKGGVVAATPGGGKPAPKKGAPPLGKGRGGKGLLPLGGVVTAPRRPPKPASSQQPEVDLFLDSKEPPTAEQLRKEDKLIRKQMYGNLYGEEVVDFLSAIYIDQP</sequence>